<dbReference type="PANTHER" id="PTHR30026">
    <property type="entry name" value="OUTER MEMBRANE PROTEIN TOLC"/>
    <property type="match status" value="1"/>
</dbReference>
<dbReference type="RefSeq" id="WP_338236928.1">
    <property type="nucleotide sequence ID" value="NZ_BQKE01000001.1"/>
</dbReference>
<evidence type="ECO:0000313" key="9">
    <source>
        <dbReference type="EMBL" id="GJM61371.1"/>
    </source>
</evidence>
<evidence type="ECO:0000256" key="4">
    <source>
        <dbReference type="ARBA" id="ARBA00022452"/>
    </source>
</evidence>
<evidence type="ECO:0000256" key="8">
    <source>
        <dbReference type="SAM" id="SignalP"/>
    </source>
</evidence>
<dbReference type="InterPro" id="IPR003423">
    <property type="entry name" value="OMP_efflux"/>
</dbReference>
<keyword evidence="7" id="KW-0998">Cell outer membrane</keyword>
<dbReference type="GO" id="GO:1990281">
    <property type="term" value="C:efflux pump complex"/>
    <property type="evidence" value="ECO:0007669"/>
    <property type="project" value="TreeGrafter"/>
</dbReference>
<comment type="caution">
    <text evidence="9">The sequence shown here is derived from an EMBL/GenBank/DDBJ whole genome shotgun (WGS) entry which is preliminary data.</text>
</comment>
<comment type="subcellular location">
    <subcellularLocation>
        <location evidence="1">Cell outer membrane</location>
    </subcellularLocation>
</comment>
<keyword evidence="3" id="KW-0813">Transport</keyword>
<keyword evidence="8" id="KW-0732">Signal</keyword>
<comment type="similarity">
    <text evidence="2">Belongs to the outer membrane factor (OMF) (TC 1.B.17) family.</text>
</comment>
<protein>
    <submittedName>
        <fullName evidence="9">Membrane protein</fullName>
    </submittedName>
</protein>
<dbReference type="GO" id="GO:0009279">
    <property type="term" value="C:cell outer membrane"/>
    <property type="evidence" value="ECO:0007669"/>
    <property type="project" value="UniProtKB-SubCell"/>
</dbReference>
<evidence type="ECO:0000256" key="7">
    <source>
        <dbReference type="ARBA" id="ARBA00023237"/>
    </source>
</evidence>
<evidence type="ECO:0000256" key="1">
    <source>
        <dbReference type="ARBA" id="ARBA00004442"/>
    </source>
</evidence>
<dbReference type="PANTHER" id="PTHR30026:SF20">
    <property type="entry name" value="OUTER MEMBRANE PROTEIN TOLC"/>
    <property type="match status" value="1"/>
</dbReference>
<dbReference type="Pfam" id="PF02321">
    <property type="entry name" value="OEP"/>
    <property type="match status" value="2"/>
</dbReference>
<evidence type="ECO:0000313" key="10">
    <source>
        <dbReference type="Proteomes" id="UP001310022"/>
    </source>
</evidence>
<keyword evidence="5" id="KW-0812">Transmembrane</keyword>
<dbReference type="InterPro" id="IPR051906">
    <property type="entry name" value="TolC-like"/>
</dbReference>
<evidence type="ECO:0000256" key="5">
    <source>
        <dbReference type="ARBA" id="ARBA00022692"/>
    </source>
</evidence>
<evidence type="ECO:0000256" key="6">
    <source>
        <dbReference type="ARBA" id="ARBA00023136"/>
    </source>
</evidence>
<organism evidence="9 10">
    <name type="scientific">Persicobacter diffluens</name>
    <dbReference type="NCBI Taxonomy" id="981"/>
    <lineage>
        <taxon>Bacteria</taxon>
        <taxon>Pseudomonadati</taxon>
        <taxon>Bacteroidota</taxon>
        <taxon>Cytophagia</taxon>
        <taxon>Cytophagales</taxon>
        <taxon>Persicobacteraceae</taxon>
        <taxon>Persicobacter</taxon>
    </lineage>
</organism>
<name>A0AAN4VWM5_9BACT</name>
<dbReference type="GO" id="GO:0015562">
    <property type="term" value="F:efflux transmembrane transporter activity"/>
    <property type="evidence" value="ECO:0007669"/>
    <property type="project" value="InterPro"/>
</dbReference>
<dbReference type="AlphaFoldDB" id="A0AAN4VWM5"/>
<dbReference type="Gene3D" id="1.20.1600.10">
    <property type="entry name" value="Outer membrane efflux proteins (OEP)"/>
    <property type="match status" value="1"/>
</dbReference>
<keyword evidence="10" id="KW-1185">Reference proteome</keyword>
<proteinExistence type="inferred from homology"/>
<evidence type="ECO:0000256" key="2">
    <source>
        <dbReference type="ARBA" id="ARBA00007613"/>
    </source>
</evidence>
<sequence length="450" mass="50563">MKKLILILAVTALSFRTFAQPQVEELDSTGIRLTLQEALLIGLENNFELQLSRNGQRLLTNEVALGNAGFLPRVNLNGGLNGSVNNTEQAFHDSERDANTIYGARSHRYNANVGVEWRLFDGLQMFAAYDQLQALEQQGSYNLQAAINAKLAEIGNIFLALALEEHKLGVIKEKQALSALRLEISENKYTIGKASRPEFLAAQVDFNADRSEVVRQIAVINNLRTELNRLMGIPDLQSVYTVAFEFTYLEDLSVDQMLESGLNMSPELMAAHSQETIAYLERKKVLAERYPTLDANLSYGYNRNASQAGVMAYTQTMGFDGGLTLRWNIYGAGDVKRKIQRAKIEQESAAIALQDQQQLLESNILRNFQDYSSYVVLVEVEKGNVEVARENTEYMFERYKIGKSSFVELREAQRSQAEAAIRYLEAAYLVNQSQMELKRLTGEIGALVQE</sequence>
<accession>A0AAN4VWM5</accession>
<feature type="signal peptide" evidence="8">
    <location>
        <begin position="1"/>
        <end position="19"/>
    </location>
</feature>
<gene>
    <name evidence="9" type="ORF">PEDI_19230</name>
</gene>
<keyword evidence="6" id="KW-0472">Membrane</keyword>
<dbReference type="SUPFAM" id="SSF56954">
    <property type="entry name" value="Outer membrane efflux proteins (OEP)"/>
    <property type="match status" value="1"/>
</dbReference>
<dbReference type="Proteomes" id="UP001310022">
    <property type="component" value="Unassembled WGS sequence"/>
</dbReference>
<evidence type="ECO:0000256" key="3">
    <source>
        <dbReference type="ARBA" id="ARBA00022448"/>
    </source>
</evidence>
<dbReference type="GO" id="GO:0015288">
    <property type="term" value="F:porin activity"/>
    <property type="evidence" value="ECO:0007669"/>
    <property type="project" value="TreeGrafter"/>
</dbReference>
<reference evidence="9 10" key="1">
    <citation type="submission" date="2021-12" db="EMBL/GenBank/DDBJ databases">
        <title>Genome sequencing of bacteria with rrn-lacking chromosome and rrn-plasmid.</title>
        <authorList>
            <person name="Anda M."/>
            <person name="Iwasaki W."/>
        </authorList>
    </citation>
    <scope>NUCLEOTIDE SEQUENCE [LARGE SCALE GENOMIC DNA]</scope>
    <source>
        <strain evidence="9 10">NBRC 15940</strain>
    </source>
</reference>
<dbReference type="EMBL" id="BQKE01000001">
    <property type="protein sequence ID" value="GJM61371.1"/>
    <property type="molecule type" value="Genomic_DNA"/>
</dbReference>
<keyword evidence="4" id="KW-1134">Transmembrane beta strand</keyword>
<feature type="chain" id="PRO_5042924111" evidence="8">
    <location>
        <begin position="20"/>
        <end position="450"/>
    </location>
</feature>